<gene>
    <name evidence="3" type="ordered locus">B488_00560</name>
</gene>
<dbReference type="Pfam" id="PF06347">
    <property type="entry name" value="SH3_4"/>
    <property type="match status" value="2"/>
</dbReference>
<dbReference type="KEGG" id="lcc:B488_00560"/>
<dbReference type="PATRIC" id="fig|1215343.11.peg.59"/>
<dbReference type="eggNOG" id="COG3807">
    <property type="taxonomic scope" value="Bacteria"/>
</dbReference>
<dbReference type="EMBL" id="CP003789">
    <property type="protein sequence ID" value="AGA64049.1"/>
    <property type="molecule type" value="Genomic_DNA"/>
</dbReference>
<reference evidence="3 4" key="1">
    <citation type="journal article" date="2012" name="Stand. Genomic Sci.">
        <title>Complete genome sequence of Liberibacter crescens BT-1.</title>
        <authorList>
            <person name="Leonard M.T."/>
            <person name="Fagen J.R."/>
            <person name="Davis-Richardson A.G."/>
            <person name="Davis M.J."/>
            <person name="Triplett E.W."/>
        </authorList>
    </citation>
    <scope>NUCLEOTIDE SEQUENCE [LARGE SCALE GENOMIC DNA]</scope>
    <source>
        <strain evidence="3 4">BT-1</strain>
    </source>
</reference>
<accession>L0ERE9</accession>
<dbReference type="InterPro" id="IPR003646">
    <property type="entry name" value="SH3-like_bac-type"/>
</dbReference>
<evidence type="ECO:0000256" key="1">
    <source>
        <dbReference type="SAM" id="Phobius"/>
    </source>
</evidence>
<protein>
    <recommendedName>
        <fullName evidence="2">SH3b domain-containing protein</fullName>
    </recommendedName>
</protein>
<proteinExistence type="predicted"/>
<keyword evidence="4" id="KW-1185">Reference proteome</keyword>
<dbReference type="HOGENOM" id="CLU_086360_0_0_5"/>
<dbReference type="AlphaFoldDB" id="L0ERE9"/>
<evidence type="ECO:0000259" key="2">
    <source>
        <dbReference type="SMART" id="SM00287"/>
    </source>
</evidence>
<keyword evidence="1" id="KW-0812">Transmembrane</keyword>
<dbReference type="SMART" id="SM00287">
    <property type="entry name" value="SH3b"/>
    <property type="match status" value="1"/>
</dbReference>
<dbReference type="RefSeq" id="WP_015272476.1">
    <property type="nucleotide sequence ID" value="NC_019907.1"/>
</dbReference>
<keyword evidence="1" id="KW-0472">Membrane</keyword>
<evidence type="ECO:0000313" key="3">
    <source>
        <dbReference type="EMBL" id="AGA64049.1"/>
    </source>
</evidence>
<organism evidence="3 4">
    <name type="scientific">Liberibacter crescens (strain BT-1)</name>
    <dbReference type="NCBI Taxonomy" id="1215343"/>
    <lineage>
        <taxon>Bacteria</taxon>
        <taxon>Pseudomonadati</taxon>
        <taxon>Pseudomonadota</taxon>
        <taxon>Alphaproteobacteria</taxon>
        <taxon>Hyphomicrobiales</taxon>
        <taxon>Rhizobiaceae</taxon>
        <taxon>Liberibacter</taxon>
    </lineage>
</organism>
<sequence>MSGHLVLLYNTYNSLKLERKSFSKICFNISQKWISVQIRFFFLFIIIALFLVHQTVVAQNLPKGPSGLPLPRFVTIKSNKTNLRVGPSKDYPVSWMYLKSGLPVEIIQEYDSWRRIRDVDGTEGWVNQWLLSGQRSALVAPWLLHKHTKKIYIDMYKEANKTSRIIAKLEPGVLLKINECNGNWCEGRSSDIQGWIEQNKIWGAYPGEVFK</sequence>
<dbReference type="Proteomes" id="UP000010799">
    <property type="component" value="Chromosome"/>
</dbReference>
<keyword evidence="1" id="KW-1133">Transmembrane helix</keyword>
<evidence type="ECO:0000313" key="4">
    <source>
        <dbReference type="Proteomes" id="UP000010799"/>
    </source>
</evidence>
<dbReference type="InterPro" id="IPR010466">
    <property type="entry name" value="DUF1058"/>
</dbReference>
<name>L0ERE9_LIBCB</name>
<dbReference type="Gene3D" id="2.30.30.40">
    <property type="entry name" value="SH3 Domains"/>
    <property type="match status" value="1"/>
</dbReference>
<dbReference type="STRING" id="1215343.B488_00560"/>
<feature type="transmembrane region" description="Helical" evidence="1">
    <location>
        <begin position="38"/>
        <end position="56"/>
    </location>
</feature>
<feature type="domain" description="SH3b" evidence="2">
    <location>
        <begin position="71"/>
        <end position="134"/>
    </location>
</feature>